<dbReference type="RefSeq" id="WP_196098888.1">
    <property type="nucleotide sequence ID" value="NZ_CP064939.1"/>
</dbReference>
<sequence length="220" mass="24184">MQTELAMACSTGMKFTKIILFGLAISFAACQSSKNSQHQSDSIASIESGPGKIVDERFLIVPGQSIGEISLGEDMEAVGKKLGKPNAGDAAMGKAWGIWFDDDSTGNELAIYSSYRDTSMRVKDVKQIRITSNRFKTQDGFSLGRSLRDTKLKFPAMEQLSAYLNEEKDTVLVYDAKHDGIGFEFLKGKGIALTVHQTSKSVNDTYLTLHPEWKMIAPLD</sequence>
<name>A0A7S9KYZ5_9SPHI</name>
<dbReference type="KEGG" id="pex:IZT61_20655"/>
<gene>
    <name evidence="1" type="ORF">IZT61_20655</name>
</gene>
<protein>
    <submittedName>
        <fullName evidence="1">Uncharacterized protein</fullName>
    </submittedName>
</protein>
<proteinExistence type="predicted"/>
<keyword evidence="2" id="KW-1185">Reference proteome</keyword>
<dbReference type="Proteomes" id="UP000594759">
    <property type="component" value="Chromosome"/>
</dbReference>
<dbReference type="AlphaFoldDB" id="A0A7S9KYZ5"/>
<reference evidence="1 2" key="1">
    <citation type="submission" date="2020-11" db="EMBL/GenBank/DDBJ databases">
        <title>Pedobacter endophytica, an endophytic bacteria isolated form Carex pumila.</title>
        <authorList>
            <person name="Peng Y."/>
            <person name="Jiang L."/>
            <person name="Lee J."/>
        </authorList>
    </citation>
    <scope>NUCLEOTIDE SEQUENCE [LARGE SCALE GENOMIC DNA]</scope>
    <source>
        <strain evidence="1 2">JBR3-12</strain>
    </source>
</reference>
<evidence type="ECO:0000313" key="1">
    <source>
        <dbReference type="EMBL" id="QPH39421.1"/>
    </source>
</evidence>
<organism evidence="1 2">
    <name type="scientific">Pedobacter endophyticus</name>
    <dbReference type="NCBI Taxonomy" id="2789740"/>
    <lineage>
        <taxon>Bacteria</taxon>
        <taxon>Pseudomonadati</taxon>
        <taxon>Bacteroidota</taxon>
        <taxon>Sphingobacteriia</taxon>
        <taxon>Sphingobacteriales</taxon>
        <taxon>Sphingobacteriaceae</taxon>
        <taxon>Pedobacter</taxon>
    </lineage>
</organism>
<evidence type="ECO:0000313" key="2">
    <source>
        <dbReference type="Proteomes" id="UP000594759"/>
    </source>
</evidence>
<accession>A0A7S9KYZ5</accession>
<dbReference type="EMBL" id="CP064939">
    <property type="protein sequence ID" value="QPH39421.1"/>
    <property type="molecule type" value="Genomic_DNA"/>
</dbReference>